<organism evidence="1 2">
    <name type="scientific">Gryllotalpicola koreensis</name>
    <dbReference type="NCBI Taxonomy" id="993086"/>
    <lineage>
        <taxon>Bacteria</taxon>
        <taxon>Bacillati</taxon>
        <taxon>Actinomycetota</taxon>
        <taxon>Actinomycetes</taxon>
        <taxon>Micrococcales</taxon>
        <taxon>Microbacteriaceae</taxon>
        <taxon>Gryllotalpicola</taxon>
    </lineage>
</organism>
<dbReference type="InterPro" id="IPR004378">
    <property type="entry name" value="F420H2_quin_Rdtase"/>
</dbReference>
<sequence length="126" mass="13815">MSEDVNKALATDRVIDITTRGKSSGEPRRIEIWFHRVAGKIYLTGKPPRPRAWYANLVANPHFTFHLKQSATADLPATARPITDPAERAAVFEGILAQLPQLPGEDAPVEAWLADSPLVEVSFDAA</sequence>
<gene>
    <name evidence="1" type="ORF">GCM10022287_04030</name>
</gene>
<dbReference type="RefSeq" id="WP_344751598.1">
    <property type="nucleotide sequence ID" value="NZ_BAABBW010000001.1"/>
</dbReference>
<evidence type="ECO:0000313" key="2">
    <source>
        <dbReference type="Proteomes" id="UP001501079"/>
    </source>
</evidence>
<name>A0ABP7ZRH5_9MICO</name>
<dbReference type="SUPFAM" id="SSF50475">
    <property type="entry name" value="FMN-binding split barrel"/>
    <property type="match status" value="1"/>
</dbReference>
<keyword evidence="2" id="KW-1185">Reference proteome</keyword>
<proteinExistence type="predicted"/>
<comment type="caution">
    <text evidence="1">The sequence shown here is derived from an EMBL/GenBank/DDBJ whole genome shotgun (WGS) entry which is preliminary data.</text>
</comment>
<dbReference type="InterPro" id="IPR012349">
    <property type="entry name" value="Split_barrel_FMN-bd"/>
</dbReference>
<evidence type="ECO:0008006" key="3">
    <source>
        <dbReference type="Google" id="ProtNLM"/>
    </source>
</evidence>
<evidence type="ECO:0000313" key="1">
    <source>
        <dbReference type="EMBL" id="GAA4168653.1"/>
    </source>
</evidence>
<protein>
    <recommendedName>
        <fullName evidence="3">DUF385 domain-containing protein</fullName>
    </recommendedName>
</protein>
<reference evidence="2" key="1">
    <citation type="journal article" date="2019" name="Int. J. Syst. Evol. Microbiol.">
        <title>The Global Catalogue of Microorganisms (GCM) 10K type strain sequencing project: providing services to taxonomists for standard genome sequencing and annotation.</title>
        <authorList>
            <consortium name="The Broad Institute Genomics Platform"/>
            <consortium name="The Broad Institute Genome Sequencing Center for Infectious Disease"/>
            <person name="Wu L."/>
            <person name="Ma J."/>
        </authorList>
    </citation>
    <scope>NUCLEOTIDE SEQUENCE [LARGE SCALE GENOMIC DNA]</scope>
    <source>
        <strain evidence="2">JCM 17591</strain>
    </source>
</reference>
<dbReference type="Gene3D" id="2.30.110.10">
    <property type="entry name" value="Electron Transport, Fmn-binding Protein, Chain A"/>
    <property type="match status" value="1"/>
</dbReference>
<accession>A0ABP7ZRH5</accession>
<dbReference type="Proteomes" id="UP001501079">
    <property type="component" value="Unassembled WGS sequence"/>
</dbReference>
<dbReference type="Pfam" id="PF04075">
    <property type="entry name" value="F420H2_quin_red"/>
    <property type="match status" value="1"/>
</dbReference>
<dbReference type="EMBL" id="BAABBW010000001">
    <property type="protein sequence ID" value="GAA4168653.1"/>
    <property type="molecule type" value="Genomic_DNA"/>
</dbReference>